<sequence length="111" mass="12654">MALLNYTNVTCILHSALELFFYLNGSIEYVSFGYTVPLIPLTHAQPNARMASPRRTPLPMNSPSPVSLLQFVHDYAKQASQYWFALDPHLLCLLDWTHTCIAWAVPKLYRA</sequence>
<proteinExistence type="predicted"/>
<protein>
    <submittedName>
        <fullName evidence="1">Uncharacterized protein</fullName>
    </submittedName>
</protein>
<dbReference type="Proteomes" id="UP001359559">
    <property type="component" value="Unassembled WGS sequence"/>
</dbReference>
<gene>
    <name evidence="1" type="ORF">RJT34_16321</name>
</gene>
<evidence type="ECO:0000313" key="2">
    <source>
        <dbReference type="Proteomes" id="UP001359559"/>
    </source>
</evidence>
<evidence type="ECO:0000313" key="1">
    <source>
        <dbReference type="EMBL" id="KAK7293455.1"/>
    </source>
</evidence>
<name>A0AAN9J6Z6_CLITE</name>
<reference evidence="1 2" key="1">
    <citation type="submission" date="2024-01" db="EMBL/GenBank/DDBJ databases">
        <title>The genomes of 5 underutilized Papilionoideae crops provide insights into root nodulation and disease resistance.</title>
        <authorList>
            <person name="Yuan L."/>
        </authorList>
    </citation>
    <scope>NUCLEOTIDE SEQUENCE [LARGE SCALE GENOMIC DNA]</scope>
    <source>
        <strain evidence="1">LY-2023</strain>
        <tissue evidence="1">Leaf</tissue>
    </source>
</reference>
<keyword evidence="2" id="KW-1185">Reference proteome</keyword>
<organism evidence="1 2">
    <name type="scientific">Clitoria ternatea</name>
    <name type="common">Butterfly pea</name>
    <dbReference type="NCBI Taxonomy" id="43366"/>
    <lineage>
        <taxon>Eukaryota</taxon>
        <taxon>Viridiplantae</taxon>
        <taxon>Streptophyta</taxon>
        <taxon>Embryophyta</taxon>
        <taxon>Tracheophyta</taxon>
        <taxon>Spermatophyta</taxon>
        <taxon>Magnoliopsida</taxon>
        <taxon>eudicotyledons</taxon>
        <taxon>Gunneridae</taxon>
        <taxon>Pentapetalae</taxon>
        <taxon>rosids</taxon>
        <taxon>fabids</taxon>
        <taxon>Fabales</taxon>
        <taxon>Fabaceae</taxon>
        <taxon>Papilionoideae</taxon>
        <taxon>50 kb inversion clade</taxon>
        <taxon>NPAAA clade</taxon>
        <taxon>indigoferoid/millettioid clade</taxon>
        <taxon>Phaseoleae</taxon>
        <taxon>Clitoria</taxon>
    </lineage>
</organism>
<dbReference type="EMBL" id="JAYKXN010000004">
    <property type="protein sequence ID" value="KAK7293455.1"/>
    <property type="molecule type" value="Genomic_DNA"/>
</dbReference>
<dbReference type="AlphaFoldDB" id="A0AAN9J6Z6"/>
<comment type="caution">
    <text evidence="1">The sequence shown here is derived from an EMBL/GenBank/DDBJ whole genome shotgun (WGS) entry which is preliminary data.</text>
</comment>
<accession>A0AAN9J6Z6</accession>